<proteinExistence type="predicted"/>
<protein>
    <submittedName>
        <fullName evidence="2">Uncharacterized protein</fullName>
    </submittedName>
</protein>
<organism evidence="2 3">
    <name type="scientific">Tsuneonella aeria</name>
    <dbReference type="NCBI Taxonomy" id="1837929"/>
    <lineage>
        <taxon>Bacteria</taxon>
        <taxon>Pseudomonadati</taxon>
        <taxon>Pseudomonadota</taxon>
        <taxon>Alphaproteobacteria</taxon>
        <taxon>Sphingomonadales</taxon>
        <taxon>Erythrobacteraceae</taxon>
        <taxon>Tsuneonella</taxon>
    </lineage>
</organism>
<gene>
    <name evidence="2" type="ORF">GRI40_02185</name>
</gene>
<comment type="caution">
    <text evidence="2">The sequence shown here is derived from an EMBL/GenBank/DDBJ whole genome shotgun (WGS) entry which is preliminary data.</text>
</comment>
<reference evidence="2 3" key="1">
    <citation type="submission" date="2019-12" db="EMBL/GenBank/DDBJ databases">
        <title>Genomic-based taxomic classification of the family Erythrobacteraceae.</title>
        <authorList>
            <person name="Xu L."/>
        </authorList>
    </citation>
    <scope>NUCLEOTIDE SEQUENCE [LARGE SCALE GENOMIC DNA]</scope>
    <source>
        <strain evidence="2 3">100921-2</strain>
    </source>
</reference>
<dbReference type="AlphaFoldDB" id="A0A6I4T8Z5"/>
<keyword evidence="1" id="KW-1133">Transmembrane helix</keyword>
<evidence type="ECO:0000313" key="3">
    <source>
        <dbReference type="Proteomes" id="UP000439522"/>
    </source>
</evidence>
<dbReference type="Proteomes" id="UP000439522">
    <property type="component" value="Unassembled WGS sequence"/>
</dbReference>
<keyword evidence="1" id="KW-0812">Transmembrane</keyword>
<dbReference type="RefSeq" id="WP_160609822.1">
    <property type="nucleotide sequence ID" value="NZ_WTZA01000001.1"/>
</dbReference>
<keyword evidence="1" id="KW-0472">Membrane</keyword>
<name>A0A6I4T8Z5_9SPHN</name>
<dbReference type="EMBL" id="WTZA01000001">
    <property type="protein sequence ID" value="MXO74029.1"/>
    <property type="molecule type" value="Genomic_DNA"/>
</dbReference>
<sequence>MENNGNFDNNDNGGRQDWVADVKNEVSGMAREGMHHPSTKPVLTGAAIGAVAGVLLPFVSLPLGLAAGAGIALYNRVKK</sequence>
<evidence type="ECO:0000313" key="2">
    <source>
        <dbReference type="EMBL" id="MXO74029.1"/>
    </source>
</evidence>
<accession>A0A6I4T8Z5</accession>
<evidence type="ECO:0000256" key="1">
    <source>
        <dbReference type="SAM" id="Phobius"/>
    </source>
</evidence>
<feature type="transmembrane region" description="Helical" evidence="1">
    <location>
        <begin position="46"/>
        <end position="74"/>
    </location>
</feature>
<keyword evidence="3" id="KW-1185">Reference proteome</keyword>